<dbReference type="PANTHER" id="PTHR30204:SF92">
    <property type="entry name" value="HTH-TYPE TRANSCRIPTIONAL REGULATOR ZNTR"/>
    <property type="match status" value="1"/>
</dbReference>
<dbReference type="InterPro" id="IPR009061">
    <property type="entry name" value="DNA-bd_dom_put_sf"/>
</dbReference>
<dbReference type="InterPro" id="IPR047057">
    <property type="entry name" value="MerR_fam"/>
</dbReference>
<evidence type="ECO:0000313" key="5">
    <source>
        <dbReference type="Proteomes" id="UP000269134"/>
    </source>
</evidence>
<dbReference type="Gene3D" id="1.10.1660.10">
    <property type="match status" value="1"/>
</dbReference>
<name>A0ABX9V8D0_9GAMM</name>
<feature type="coiled-coil region" evidence="2">
    <location>
        <begin position="84"/>
        <end position="118"/>
    </location>
</feature>
<dbReference type="Proteomes" id="UP000269134">
    <property type="component" value="Unassembled WGS sequence"/>
</dbReference>
<dbReference type="SMART" id="SM00422">
    <property type="entry name" value="HTH_MERR"/>
    <property type="match status" value="1"/>
</dbReference>
<keyword evidence="1" id="KW-0238">DNA-binding</keyword>
<dbReference type="Pfam" id="PF13411">
    <property type="entry name" value="MerR_1"/>
    <property type="match status" value="1"/>
</dbReference>
<accession>A0ABX9V8D0</accession>
<dbReference type="InterPro" id="IPR011791">
    <property type="entry name" value="CadR-PbrR"/>
</dbReference>
<dbReference type="EMBL" id="RFFL01000003">
    <property type="protein sequence ID" value="RMI02352.1"/>
    <property type="molecule type" value="Genomic_DNA"/>
</dbReference>
<dbReference type="PROSITE" id="PS50937">
    <property type="entry name" value="HTH_MERR_2"/>
    <property type="match status" value="1"/>
</dbReference>
<evidence type="ECO:0000256" key="1">
    <source>
        <dbReference type="ARBA" id="ARBA00023125"/>
    </source>
</evidence>
<reference evidence="4 5" key="1">
    <citation type="submission" date="2018-10" db="EMBL/GenBank/DDBJ databases">
        <title>Pseudomonas sp. GL14 genome.</title>
        <authorList>
            <person name="Peng J."/>
            <person name="Liu Z.-P."/>
        </authorList>
    </citation>
    <scope>NUCLEOTIDE SEQUENCE [LARGE SCALE GENOMIC DNA]</scope>
    <source>
        <strain evidence="4 5">GL14</strain>
    </source>
</reference>
<feature type="domain" description="HTH merR-type" evidence="3">
    <location>
        <begin position="1"/>
        <end position="69"/>
    </location>
</feature>
<proteinExistence type="predicted"/>
<dbReference type="NCBIfam" id="TIGR02047">
    <property type="entry name" value="CadR-PbrR"/>
    <property type="match status" value="1"/>
</dbReference>
<protein>
    <submittedName>
        <fullName evidence="4">Cd(II)/Pb(II)-responsive transcriptional regulator</fullName>
    </submittedName>
</protein>
<evidence type="ECO:0000256" key="2">
    <source>
        <dbReference type="SAM" id="Coils"/>
    </source>
</evidence>
<sequence length="212" mass="23830">MRIGQLARLIGIDTQTIRFYEQQGLLPPPDRQANGYRVYTEKHGERLAFIRSCRILNLSLPEIHALQRYQDDPRQPCTAVNALLDEHISQVKSQITALQSLERQLVSLRANCSDGREVEACGILAGISEDACIKLMALGLTGLLAVVYTNRGAQKLNRMDLPIRGLNLHLVRLNFAVSSIALNHSGRTGRPCRCYAQHFTFFNKYFKGGICY</sequence>
<keyword evidence="5" id="KW-1185">Reference proteome</keyword>
<dbReference type="InterPro" id="IPR000551">
    <property type="entry name" value="MerR-type_HTH_dom"/>
</dbReference>
<evidence type="ECO:0000313" key="4">
    <source>
        <dbReference type="EMBL" id="RMI02352.1"/>
    </source>
</evidence>
<dbReference type="PANTHER" id="PTHR30204">
    <property type="entry name" value="REDOX-CYCLING DRUG-SENSING TRANSCRIPTIONAL ACTIVATOR SOXR"/>
    <property type="match status" value="1"/>
</dbReference>
<evidence type="ECO:0000259" key="3">
    <source>
        <dbReference type="PROSITE" id="PS50937"/>
    </source>
</evidence>
<keyword evidence="2" id="KW-0175">Coiled coil</keyword>
<gene>
    <name evidence="4" type="primary">cadR</name>
    <name evidence="4" type="ORF">EA795_05545</name>
</gene>
<organism evidence="4 5">
    <name type="scientific">Stutzerimonas nitrititolerans</name>
    <dbReference type="NCBI Taxonomy" id="2482751"/>
    <lineage>
        <taxon>Bacteria</taxon>
        <taxon>Pseudomonadati</taxon>
        <taxon>Pseudomonadota</taxon>
        <taxon>Gammaproteobacteria</taxon>
        <taxon>Pseudomonadales</taxon>
        <taxon>Pseudomonadaceae</taxon>
        <taxon>Stutzerimonas</taxon>
    </lineage>
</organism>
<dbReference type="CDD" id="cd04784">
    <property type="entry name" value="HTH_CadR-PbrR"/>
    <property type="match status" value="1"/>
</dbReference>
<comment type="caution">
    <text evidence="4">The sequence shown here is derived from an EMBL/GenBank/DDBJ whole genome shotgun (WGS) entry which is preliminary data.</text>
</comment>
<dbReference type="PRINTS" id="PR00040">
    <property type="entry name" value="HTHMERR"/>
</dbReference>
<dbReference type="SUPFAM" id="SSF46955">
    <property type="entry name" value="Putative DNA-binding domain"/>
    <property type="match status" value="1"/>
</dbReference>